<feature type="region of interest" description="Disordered" evidence="41">
    <location>
        <begin position="817"/>
        <end position="855"/>
    </location>
</feature>
<comment type="similarity">
    <text evidence="29">Belongs to the ABC transporter superfamily. ABCB family. Heavy Metal importer (TC 3.A.1.210) subfamily.</text>
</comment>
<keyword evidence="14" id="KW-0964">Secreted</keyword>
<comment type="catalytic activity">
    <reaction evidence="38">
        <text>uroporphyrin III(in) + ATP + H2O = uroporphyrin III(out) + ADP + phosphate + H(+)</text>
        <dbReference type="Rhea" id="RHEA:66776"/>
        <dbReference type="ChEBI" id="CHEBI:15377"/>
        <dbReference type="ChEBI" id="CHEBI:15378"/>
        <dbReference type="ChEBI" id="CHEBI:30616"/>
        <dbReference type="ChEBI" id="CHEBI:43474"/>
        <dbReference type="ChEBI" id="CHEBI:167479"/>
        <dbReference type="ChEBI" id="CHEBI:456216"/>
    </reaction>
    <physiologicalReaction direction="left-to-right" evidence="38">
        <dbReference type="Rhea" id="RHEA:66777"/>
    </physiologicalReaction>
</comment>
<feature type="domain" description="ABC transporter" evidence="43">
    <location>
        <begin position="584"/>
        <end position="818"/>
    </location>
</feature>
<dbReference type="PROSITE" id="PS50929">
    <property type="entry name" value="ABC_TM1F"/>
    <property type="match status" value="1"/>
</dbReference>
<dbReference type="InterPro" id="IPR003593">
    <property type="entry name" value="AAA+_ATPase"/>
</dbReference>
<feature type="compositionally biased region" description="Polar residues" evidence="41">
    <location>
        <begin position="844"/>
        <end position="855"/>
    </location>
</feature>
<evidence type="ECO:0000256" key="35">
    <source>
        <dbReference type="ARBA" id="ARBA00047789"/>
    </source>
</evidence>
<dbReference type="Pfam" id="PF16185">
    <property type="entry name" value="MTABC_N"/>
    <property type="match status" value="1"/>
</dbReference>
<evidence type="ECO:0000256" key="9">
    <source>
        <dbReference type="ARBA" id="ARBA00004653"/>
    </source>
</evidence>
<keyword evidence="26" id="KW-1015">Disulfide bond</keyword>
<comment type="catalytic activity">
    <reaction evidence="40">
        <text>coproporphyrin I(in) + ATP + H2O = coproporphyrin I(out) + ADP + phosphate + H(+)</text>
        <dbReference type="Rhea" id="RHEA:66768"/>
        <dbReference type="ChEBI" id="CHEBI:15377"/>
        <dbReference type="ChEBI" id="CHEBI:15378"/>
        <dbReference type="ChEBI" id="CHEBI:30616"/>
        <dbReference type="ChEBI" id="CHEBI:43474"/>
        <dbReference type="ChEBI" id="CHEBI:167478"/>
        <dbReference type="ChEBI" id="CHEBI:456216"/>
    </reaction>
    <physiologicalReaction direction="left-to-right" evidence="40">
        <dbReference type="Rhea" id="RHEA:66769"/>
    </physiologicalReaction>
</comment>
<comment type="catalytic activity">
    <reaction evidence="35">
        <text>uroporphyrin I(in) + ATP + H2O = uroporphyrin I(out) + ADP + phosphate + H(+)</text>
        <dbReference type="Rhea" id="RHEA:66772"/>
        <dbReference type="ChEBI" id="CHEBI:15377"/>
        <dbReference type="ChEBI" id="CHEBI:15378"/>
        <dbReference type="ChEBI" id="CHEBI:30616"/>
        <dbReference type="ChEBI" id="CHEBI:43474"/>
        <dbReference type="ChEBI" id="CHEBI:167480"/>
        <dbReference type="ChEBI" id="CHEBI:456216"/>
    </reaction>
    <physiologicalReaction direction="left-to-right" evidence="35">
        <dbReference type="Rhea" id="RHEA:66773"/>
    </physiologicalReaction>
</comment>
<evidence type="ECO:0000256" key="17">
    <source>
        <dbReference type="ARBA" id="ARBA00022753"/>
    </source>
</evidence>
<reference evidence="45" key="1">
    <citation type="submission" date="2025-08" db="UniProtKB">
        <authorList>
            <consortium name="Ensembl"/>
        </authorList>
    </citation>
    <scope>IDENTIFICATION</scope>
</reference>
<dbReference type="PROSITE" id="PS00211">
    <property type="entry name" value="ABC_TRANSPORTER_1"/>
    <property type="match status" value="1"/>
</dbReference>
<evidence type="ECO:0000256" key="26">
    <source>
        <dbReference type="ARBA" id="ARBA00023157"/>
    </source>
</evidence>
<dbReference type="Pfam" id="PF00005">
    <property type="entry name" value="ABC_tran"/>
    <property type="match status" value="1"/>
</dbReference>
<dbReference type="GO" id="GO:0033162">
    <property type="term" value="C:melanosome membrane"/>
    <property type="evidence" value="ECO:0007669"/>
    <property type="project" value="UniProtKB-SubCell"/>
</dbReference>
<dbReference type="GO" id="GO:0000139">
    <property type="term" value="C:Golgi membrane"/>
    <property type="evidence" value="ECO:0007669"/>
    <property type="project" value="UniProtKB-SubCell"/>
</dbReference>
<dbReference type="GO" id="GO:0031901">
    <property type="term" value="C:early endosome membrane"/>
    <property type="evidence" value="ECO:0007669"/>
    <property type="project" value="UniProtKB-SubCell"/>
</dbReference>
<feature type="transmembrane region" description="Helical" evidence="42">
    <location>
        <begin position="497"/>
        <end position="515"/>
    </location>
</feature>
<organism evidence="45 46">
    <name type="scientific">Mola mola</name>
    <name type="common">Ocean sunfish</name>
    <name type="synonym">Tetraodon mola</name>
    <dbReference type="NCBI Taxonomy" id="94237"/>
    <lineage>
        <taxon>Eukaryota</taxon>
        <taxon>Metazoa</taxon>
        <taxon>Chordata</taxon>
        <taxon>Craniata</taxon>
        <taxon>Vertebrata</taxon>
        <taxon>Euteleostomi</taxon>
        <taxon>Actinopterygii</taxon>
        <taxon>Neopterygii</taxon>
        <taxon>Teleostei</taxon>
        <taxon>Neoteleostei</taxon>
        <taxon>Acanthomorphata</taxon>
        <taxon>Eupercaria</taxon>
        <taxon>Tetraodontiformes</taxon>
        <taxon>Molidae</taxon>
        <taxon>Mola</taxon>
    </lineage>
</organism>
<dbReference type="Gene3D" id="1.20.1560.10">
    <property type="entry name" value="ABC transporter type 1, transmembrane domain"/>
    <property type="match status" value="1"/>
</dbReference>
<dbReference type="EC" id="7.6.2.5" evidence="30"/>
<keyword evidence="19" id="KW-0256">Endoplasmic reticulum</keyword>
<dbReference type="GO" id="GO:0005741">
    <property type="term" value="C:mitochondrial outer membrane"/>
    <property type="evidence" value="ECO:0007669"/>
    <property type="project" value="UniProtKB-SubCell"/>
</dbReference>
<evidence type="ECO:0000256" key="27">
    <source>
        <dbReference type="ARBA" id="ARBA00023228"/>
    </source>
</evidence>
<evidence type="ECO:0000256" key="14">
    <source>
        <dbReference type="ARBA" id="ARBA00022525"/>
    </source>
</evidence>
<dbReference type="Ensembl" id="ENSMMOT00000008597.1">
    <property type="protein sequence ID" value="ENSMMOP00000008443.1"/>
    <property type="gene ID" value="ENSMMOG00000006531.1"/>
</dbReference>
<feature type="transmembrane region" description="Helical" evidence="42">
    <location>
        <begin position="377"/>
        <end position="400"/>
    </location>
</feature>
<keyword evidence="22 42" id="KW-1133">Transmembrane helix</keyword>
<dbReference type="PANTHER" id="PTHR24221">
    <property type="entry name" value="ATP-BINDING CASSETTE SUB-FAMILY B"/>
    <property type="match status" value="1"/>
</dbReference>
<reference evidence="45" key="2">
    <citation type="submission" date="2025-09" db="UniProtKB">
        <authorList>
            <consortium name="Ensembl"/>
        </authorList>
    </citation>
    <scope>IDENTIFICATION</scope>
</reference>
<dbReference type="SUPFAM" id="SSF52540">
    <property type="entry name" value="P-loop containing nucleoside triphosphate hydrolases"/>
    <property type="match status" value="1"/>
</dbReference>
<dbReference type="GO" id="GO:0016887">
    <property type="term" value="F:ATP hydrolysis activity"/>
    <property type="evidence" value="ECO:0007669"/>
    <property type="project" value="InterPro"/>
</dbReference>
<dbReference type="SMART" id="SM00382">
    <property type="entry name" value="AAA"/>
    <property type="match status" value="1"/>
</dbReference>
<evidence type="ECO:0000256" key="5">
    <source>
        <dbReference type="ARBA" id="ARBA00004414"/>
    </source>
</evidence>
<evidence type="ECO:0000256" key="2">
    <source>
        <dbReference type="ARBA" id="ARBA00004333"/>
    </source>
</evidence>
<dbReference type="InterPro" id="IPR011527">
    <property type="entry name" value="ABC1_TM_dom"/>
</dbReference>
<keyword evidence="16" id="KW-0547">Nucleotide-binding</keyword>
<evidence type="ECO:0000256" key="13">
    <source>
        <dbReference type="ARBA" id="ARBA00022475"/>
    </source>
</evidence>
<dbReference type="Gene3D" id="3.40.50.300">
    <property type="entry name" value="P-loop containing nucleotide triphosphate hydrolases"/>
    <property type="match status" value="1"/>
</dbReference>
<name>A0A3Q3W319_MOLML</name>
<feature type="transmembrane region" description="Helical" evidence="42">
    <location>
        <begin position="178"/>
        <end position="195"/>
    </location>
</feature>
<feature type="compositionally biased region" description="Low complexity" evidence="41">
    <location>
        <begin position="818"/>
        <end position="830"/>
    </location>
</feature>
<dbReference type="CDD" id="cd18581">
    <property type="entry name" value="ABC_6TM_ABCB6"/>
    <property type="match status" value="1"/>
</dbReference>
<evidence type="ECO:0000256" key="22">
    <source>
        <dbReference type="ARBA" id="ARBA00022989"/>
    </source>
</evidence>
<evidence type="ECO:0000256" key="6">
    <source>
        <dbReference type="ARBA" id="ARBA00004477"/>
    </source>
</evidence>
<dbReference type="InterPro" id="IPR027417">
    <property type="entry name" value="P-loop_NTPase"/>
</dbReference>
<evidence type="ECO:0000256" key="33">
    <source>
        <dbReference type="ARBA" id="ARBA00047649"/>
    </source>
</evidence>
<sequence>MVTVGSYCEANSSISQTWVDEGISPCFYFTLIPSILTTVAFFLGTIHCLFYQKYGTTMEPKFIPRSRLYGLQQALSAFLLIQFVGGMVWRSTSKGELPGYVLLYGCFSVLGWAWAIALLRVERRRALVMDRTRGHSAALLLFWAIAFSAENLAFISWYSPHWWWGLHNSQQQVQFALWLMRYVSTGLLFFVGLKAPGLPRKPYMQLINEDERDVENSRQVSLLGGTEENQSTWQGFTKKVKLLIPYMWPQGNIFLQLLVLFCLGLLGIERVINVFVPIYYKNIVNELTDGSSWQTLSATVCVYVLLKFMQGGGAGASGFVSNLRSFLWIRVQQYTNRVVQVRLFSHLHSLSLRWHLGRKTGDVLRSIDRGTSSINSLLSYIVFSIFPTIADIVISIIYFITYFNAWFGLIVFVCMSLYLTLTIIITEWRTKYRRDMNLQDNNAKSKAVDSLLNFETVKYYNAENYEVSRFEDAILKYQVSEWKTQASLAFLNQTQNLIIGSGLLAGSLLCAYFVTEGKFQVGDFVLFGTYIIQLYTPLNWFGTYYRMIQNSFIDMESMFKLFEEEEEVKDAVNAGNLLYKLGTVEFKNVYFSYTDGSEILKDVSFNVFPGQTVALVGPSGSGKSTIIRLIFRFYDVHGGCICIDGQDISKVNQTSLRAHIGVVPQDTVLFNDTIQNNIRYGRITASDQEVEEAAIAADIHDKILTFPDGYGTQVGERGLKLSGGEKQRVAIARTILKAPQIILLDEATSALDTQTERNIQASLAKVCANHTTIVVAHRLSTIIGADQILVISEGRIAERGTHDELLVKGGLYADMWMQQQQAQDSDSSSESESKDRKSEKLKPPSTSSGRHSSND</sequence>
<evidence type="ECO:0000256" key="8">
    <source>
        <dbReference type="ARBA" id="ARBA00004651"/>
    </source>
</evidence>
<evidence type="ECO:0000256" key="10">
    <source>
        <dbReference type="ARBA" id="ARBA00004656"/>
    </source>
</evidence>
<keyword evidence="24" id="KW-0496">Mitochondrion</keyword>
<evidence type="ECO:0000256" key="12">
    <source>
        <dbReference type="ARBA" id="ARBA00022448"/>
    </source>
</evidence>
<evidence type="ECO:0000256" key="40">
    <source>
        <dbReference type="ARBA" id="ARBA00049398"/>
    </source>
</evidence>
<protein>
    <recommendedName>
        <fullName evidence="31">ATP-binding cassette sub-family B member 6</fullName>
        <ecNumber evidence="30">7.6.2.5</ecNumber>
    </recommendedName>
    <alternativeName>
        <fullName evidence="32">ABC-type heme transporter ABCB6</fullName>
    </alternativeName>
</protein>
<dbReference type="GO" id="GO:0005789">
    <property type="term" value="C:endoplasmic reticulum membrane"/>
    <property type="evidence" value="ECO:0007669"/>
    <property type="project" value="UniProtKB-SubCell"/>
</dbReference>
<evidence type="ECO:0000256" key="15">
    <source>
        <dbReference type="ARBA" id="ARBA00022692"/>
    </source>
</evidence>
<evidence type="ECO:0000256" key="16">
    <source>
        <dbReference type="ARBA" id="ARBA00022741"/>
    </source>
</evidence>
<dbReference type="GO" id="GO:0020037">
    <property type="term" value="F:heme binding"/>
    <property type="evidence" value="ECO:0007669"/>
    <property type="project" value="TreeGrafter"/>
</dbReference>
<evidence type="ECO:0000256" key="36">
    <source>
        <dbReference type="ARBA" id="ARBA00048309"/>
    </source>
</evidence>
<dbReference type="InterPro" id="IPR017871">
    <property type="entry name" value="ABC_transporter-like_CS"/>
</dbReference>
<dbReference type="Proteomes" id="UP000261620">
    <property type="component" value="Unplaced"/>
</dbReference>
<comment type="catalytic activity">
    <reaction evidence="36">
        <text>protoporphyrin IX(in) + ATP + H2O = protoporphyrin IX(out) + ADP + phosphate + H(+)</text>
        <dbReference type="Rhea" id="RHEA:61336"/>
        <dbReference type="ChEBI" id="CHEBI:15377"/>
        <dbReference type="ChEBI" id="CHEBI:15378"/>
        <dbReference type="ChEBI" id="CHEBI:30616"/>
        <dbReference type="ChEBI" id="CHEBI:43474"/>
        <dbReference type="ChEBI" id="CHEBI:57306"/>
        <dbReference type="ChEBI" id="CHEBI:456216"/>
    </reaction>
    <physiologicalReaction direction="left-to-right" evidence="36">
        <dbReference type="Rhea" id="RHEA:61337"/>
    </physiologicalReaction>
</comment>
<dbReference type="SUPFAM" id="SSF90123">
    <property type="entry name" value="ABC transporter transmembrane region"/>
    <property type="match status" value="1"/>
</dbReference>
<accession>A0A3Q3W319</accession>
<evidence type="ECO:0000313" key="45">
    <source>
        <dbReference type="Ensembl" id="ENSMMOP00000008443.1"/>
    </source>
</evidence>
<dbReference type="InterPro" id="IPR003439">
    <property type="entry name" value="ABC_transporter-like_ATP-bd"/>
</dbReference>
<evidence type="ECO:0000256" key="11">
    <source>
        <dbReference type="ARBA" id="ARBA00011738"/>
    </source>
</evidence>
<feature type="transmembrane region" description="Helical" evidence="42">
    <location>
        <begin position="27"/>
        <end position="50"/>
    </location>
</feature>
<evidence type="ECO:0000256" key="21">
    <source>
        <dbReference type="ARBA" id="ARBA00022967"/>
    </source>
</evidence>
<evidence type="ECO:0000259" key="44">
    <source>
        <dbReference type="PROSITE" id="PS50929"/>
    </source>
</evidence>
<keyword evidence="13" id="KW-1003">Cell membrane</keyword>
<evidence type="ECO:0000256" key="23">
    <source>
        <dbReference type="ARBA" id="ARBA00023034"/>
    </source>
</evidence>
<dbReference type="GO" id="GO:0005576">
    <property type="term" value="C:extracellular region"/>
    <property type="evidence" value="ECO:0007669"/>
    <property type="project" value="UniProtKB-SubCell"/>
</dbReference>
<proteinExistence type="inferred from homology"/>
<keyword evidence="12" id="KW-0813">Transport</keyword>
<evidence type="ECO:0000256" key="18">
    <source>
        <dbReference type="ARBA" id="ARBA00022787"/>
    </source>
</evidence>
<dbReference type="CDD" id="cd03253">
    <property type="entry name" value="ABCC_ATM1_transporter"/>
    <property type="match status" value="1"/>
</dbReference>
<evidence type="ECO:0000256" key="37">
    <source>
        <dbReference type="ARBA" id="ARBA00048455"/>
    </source>
</evidence>
<dbReference type="GO" id="GO:0005524">
    <property type="term" value="F:ATP binding"/>
    <property type="evidence" value="ECO:0007669"/>
    <property type="project" value="UniProtKB-KW"/>
</dbReference>
<dbReference type="OMA" id="VTIYMAK"/>
<dbReference type="InterPro" id="IPR039421">
    <property type="entry name" value="Type_1_exporter"/>
</dbReference>
<feature type="transmembrane region" description="Helical" evidence="42">
    <location>
        <begin position="139"/>
        <end position="158"/>
    </location>
</feature>
<evidence type="ECO:0000256" key="30">
    <source>
        <dbReference type="ARBA" id="ARBA00024385"/>
    </source>
</evidence>
<evidence type="ECO:0000256" key="24">
    <source>
        <dbReference type="ARBA" id="ARBA00023128"/>
    </source>
</evidence>
<dbReference type="GO" id="GO:0005886">
    <property type="term" value="C:plasma membrane"/>
    <property type="evidence" value="ECO:0007669"/>
    <property type="project" value="UniProtKB-SubCell"/>
</dbReference>
<comment type="subcellular location">
    <subcellularLocation>
        <location evidence="8">Cell membrane</location>
        <topology evidence="8">Multi-pass membrane protein</topology>
    </subcellularLocation>
    <subcellularLocation>
        <location evidence="1">Early endosome membrane</location>
    </subcellularLocation>
    <subcellularLocation>
        <location evidence="6">Endoplasmic reticulum membrane</location>
        <topology evidence="6">Multi-pass membrane protein</topology>
    </subcellularLocation>
    <subcellularLocation>
        <location evidence="3">Endosome membrane</location>
        <topology evidence="3">Multi-pass membrane protein</topology>
    </subcellularLocation>
    <subcellularLocation>
        <location evidence="2">Endosome</location>
        <location evidence="2">Multivesicular body membrane</location>
    </subcellularLocation>
    <subcellularLocation>
        <location evidence="9">Golgi apparatus membrane</location>
        <topology evidence="9">Multi-pass membrane protein</topology>
    </subcellularLocation>
    <subcellularLocation>
        <location evidence="5">Late endosome membrane</location>
    </subcellularLocation>
    <subcellularLocation>
        <location evidence="10">Lysosome membrane</location>
    </subcellularLocation>
    <subcellularLocation>
        <location evidence="28">Melanosome membrane</location>
    </subcellularLocation>
    <subcellularLocation>
        <location evidence="4">Mitochondrion outer membrane</location>
        <topology evidence="4">Multi-pass membrane protein</topology>
    </subcellularLocation>
    <subcellularLocation>
        <location evidence="7">Secreted</location>
        <location evidence="7">Extracellular exosome</location>
    </subcellularLocation>
</comment>
<evidence type="ECO:0000256" key="41">
    <source>
        <dbReference type="SAM" id="MobiDB-lite"/>
    </source>
</evidence>
<dbReference type="GO" id="GO:0032585">
    <property type="term" value="C:multivesicular body membrane"/>
    <property type="evidence" value="ECO:0007669"/>
    <property type="project" value="UniProtKB-SubCell"/>
</dbReference>
<feature type="domain" description="ABC transmembrane type-1" evidence="44">
    <location>
        <begin position="260"/>
        <end position="550"/>
    </location>
</feature>
<keyword evidence="18" id="KW-1000">Mitochondrion outer membrane</keyword>
<dbReference type="InterPro" id="IPR032410">
    <property type="entry name" value="ABCB6_N"/>
</dbReference>
<comment type="catalytic activity">
    <reaction evidence="37">
        <text>pheophorbide a(in) + ATP + H2O = pheophorbide a(out) + ADP + phosphate + H(+)</text>
        <dbReference type="Rhea" id="RHEA:61360"/>
        <dbReference type="ChEBI" id="CHEBI:15377"/>
        <dbReference type="ChEBI" id="CHEBI:15378"/>
        <dbReference type="ChEBI" id="CHEBI:30616"/>
        <dbReference type="ChEBI" id="CHEBI:43474"/>
        <dbReference type="ChEBI" id="CHEBI:58687"/>
        <dbReference type="ChEBI" id="CHEBI:456216"/>
    </reaction>
    <physiologicalReaction direction="left-to-right" evidence="37">
        <dbReference type="Rhea" id="RHEA:61361"/>
    </physiologicalReaction>
</comment>
<evidence type="ECO:0000313" key="46">
    <source>
        <dbReference type="Proteomes" id="UP000261620"/>
    </source>
</evidence>
<evidence type="ECO:0000256" key="39">
    <source>
        <dbReference type="ARBA" id="ARBA00048636"/>
    </source>
</evidence>
<dbReference type="AlphaFoldDB" id="A0A3Q3W319"/>
<keyword evidence="25 42" id="KW-0472">Membrane</keyword>
<evidence type="ECO:0000256" key="19">
    <source>
        <dbReference type="ARBA" id="ARBA00022824"/>
    </source>
</evidence>
<evidence type="ECO:0000256" key="28">
    <source>
        <dbReference type="ARBA" id="ARBA00024320"/>
    </source>
</evidence>
<evidence type="ECO:0000256" key="38">
    <source>
        <dbReference type="ARBA" id="ARBA00048510"/>
    </source>
</evidence>
<feature type="transmembrane region" description="Helical" evidence="42">
    <location>
        <begin position="521"/>
        <end position="541"/>
    </location>
</feature>
<evidence type="ECO:0000256" key="4">
    <source>
        <dbReference type="ARBA" id="ARBA00004374"/>
    </source>
</evidence>
<comment type="catalytic activity">
    <reaction evidence="39">
        <text>coproporphyrin III(in) + ATP + H2O = coproporphyrin III(out) + ADP + phosphate + H(+)</text>
        <dbReference type="Rhea" id="RHEA:66664"/>
        <dbReference type="ChEBI" id="CHEBI:15377"/>
        <dbReference type="ChEBI" id="CHEBI:15378"/>
        <dbReference type="ChEBI" id="CHEBI:30616"/>
        <dbReference type="ChEBI" id="CHEBI:43474"/>
        <dbReference type="ChEBI" id="CHEBI:131725"/>
        <dbReference type="ChEBI" id="CHEBI:456216"/>
    </reaction>
    <physiologicalReaction direction="left-to-right" evidence="39">
        <dbReference type="Rhea" id="RHEA:66665"/>
    </physiologicalReaction>
</comment>
<keyword evidence="20" id="KW-0067">ATP-binding</keyword>
<feature type="transmembrane region" description="Helical" evidence="42">
    <location>
        <begin position="296"/>
        <end position="320"/>
    </location>
</feature>
<feature type="transmembrane region" description="Helical" evidence="42">
    <location>
        <begin position="71"/>
        <end position="89"/>
    </location>
</feature>
<evidence type="ECO:0000256" key="3">
    <source>
        <dbReference type="ARBA" id="ARBA00004337"/>
    </source>
</evidence>
<evidence type="ECO:0000256" key="34">
    <source>
        <dbReference type="ARBA" id="ARBA00047753"/>
    </source>
</evidence>
<dbReference type="STRING" id="94237.ENSMMOP00000008443"/>
<dbReference type="PROSITE" id="PS50893">
    <property type="entry name" value="ABC_TRANSPORTER_2"/>
    <property type="match status" value="1"/>
</dbReference>
<evidence type="ECO:0000256" key="7">
    <source>
        <dbReference type="ARBA" id="ARBA00004550"/>
    </source>
</evidence>
<evidence type="ECO:0000256" key="1">
    <source>
        <dbReference type="ARBA" id="ARBA00004146"/>
    </source>
</evidence>
<evidence type="ECO:0000256" key="29">
    <source>
        <dbReference type="ARBA" id="ARBA00024363"/>
    </source>
</evidence>
<evidence type="ECO:0000256" key="20">
    <source>
        <dbReference type="ARBA" id="ARBA00022840"/>
    </source>
</evidence>
<feature type="transmembrane region" description="Helical" evidence="42">
    <location>
        <begin position="406"/>
        <end position="426"/>
    </location>
</feature>
<evidence type="ECO:0000256" key="32">
    <source>
        <dbReference type="ARBA" id="ARBA00031413"/>
    </source>
</evidence>
<evidence type="ECO:0000256" key="42">
    <source>
        <dbReference type="SAM" id="Phobius"/>
    </source>
</evidence>
<keyword evidence="21" id="KW-1278">Translocase</keyword>
<dbReference type="GO" id="GO:0005765">
    <property type="term" value="C:lysosomal membrane"/>
    <property type="evidence" value="ECO:0007669"/>
    <property type="project" value="UniProtKB-SubCell"/>
</dbReference>
<dbReference type="PANTHER" id="PTHR24221:SF654">
    <property type="entry name" value="ATP-BINDING CASSETTE SUB-FAMILY B MEMBER 6"/>
    <property type="match status" value="1"/>
</dbReference>
<dbReference type="GO" id="GO:0015439">
    <property type="term" value="F:ABC-type heme transporter activity"/>
    <property type="evidence" value="ECO:0007669"/>
    <property type="project" value="UniProtKB-EC"/>
</dbReference>
<feature type="transmembrane region" description="Helical" evidence="42">
    <location>
        <begin position="253"/>
        <end position="276"/>
    </location>
</feature>
<comment type="catalytic activity">
    <reaction evidence="34">
        <text>coproporphyrinogen III(in) + ATP + H2O = coproporphyrinogen III(out) + ADP + phosphate + H(+)</text>
        <dbReference type="Rhea" id="RHEA:66680"/>
        <dbReference type="ChEBI" id="CHEBI:15377"/>
        <dbReference type="ChEBI" id="CHEBI:15378"/>
        <dbReference type="ChEBI" id="CHEBI:30616"/>
        <dbReference type="ChEBI" id="CHEBI:43474"/>
        <dbReference type="ChEBI" id="CHEBI:57309"/>
        <dbReference type="ChEBI" id="CHEBI:456216"/>
    </reaction>
    <physiologicalReaction direction="left-to-right" evidence="34">
        <dbReference type="Rhea" id="RHEA:66681"/>
    </physiologicalReaction>
</comment>
<keyword evidence="15 42" id="KW-0812">Transmembrane</keyword>
<comment type="catalytic activity">
    <reaction evidence="33">
        <text>heme b(in) + ATP + H2O = heme b(out) + ADP + phosphate + H(+)</text>
        <dbReference type="Rhea" id="RHEA:19261"/>
        <dbReference type="ChEBI" id="CHEBI:15377"/>
        <dbReference type="ChEBI" id="CHEBI:15378"/>
        <dbReference type="ChEBI" id="CHEBI:30616"/>
        <dbReference type="ChEBI" id="CHEBI:43474"/>
        <dbReference type="ChEBI" id="CHEBI:60344"/>
        <dbReference type="ChEBI" id="CHEBI:456216"/>
        <dbReference type="EC" id="7.6.2.5"/>
    </reaction>
    <physiologicalReaction direction="left-to-right" evidence="33">
        <dbReference type="Rhea" id="RHEA:19262"/>
    </physiologicalReaction>
</comment>
<evidence type="ECO:0000256" key="31">
    <source>
        <dbReference type="ARBA" id="ARBA00024439"/>
    </source>
</evidence>
<keyword evidence="17" id="KW-0967">Endosome</keyword>
<evidence type="ECO:0000256" key="25">
    <source>
        <dbReference type="ARBA" id="ARBA00023136"/>
    </source>
</evidence>
<keyword evidence="23" id="KW-0333">Golgi apparatus</keyword>
<keyword evidence="27" id="KW-0458">Lysosome</keyword>
<dbReference type="InterPro" id="IPR036640">
    <property type="entry name" value="ABC1_TM_sf"/>
</dbReference>
<comment type="subunit">
    <text evidence="11">Homodimer.</text>
</comment>
<dbReference type="Pfam" id="PF00664">
    <property type="entry name" value="ABC_membrane"/>
    <property type="match status" value="1"/>
</dbReference>
<feature type="compositionally biased region" description="Basic and acidic residues" evidence="41">
    <location>
        <begin position="831"/>
        <end position="842"/>
    </location>
</feature>
<keyword evidence="46" id="KW-1185">Reference proteome</keyword>
<evidence type="ECO:0000259" key="43">
    <source>
        <dbReference type="PROSITE" id="PS50893"/>
    </source>
</evidence>
<feature type="transmembrane region" description="Helical" evidence="42">
    <location>
        <begin position="101"/>
        <end position="119"/>
    </location>
</feature>